<evidence type="ECO:0000256" key="2">
    <source>
        <dbReference type="ARBA" id="ARBA00009150"/>
    </source>
</evidence>
<dbReference type="Pfam" id="PF10475">
    <property type="entry name" value="Vps54_N"/>
    <property type="match status" value="1"/>
</dbReference>
<feature type="non-terminal residue" evidence="11">
    <location>
        <position position="1"/>
    </location>
</feature>
<dbReference type="GO" id="GO:0000938">
    <property type="term" value="C:GARP complex"/>
    <property type="evidence" value="ECO:0007669"/>
    <property type="project" value="InterPro"/>
</dbReference>
<dbReference type="InterPro" id="IPR039745">
    <property type="entry name" value="Vps54"/>
</dbReference>
<evidence type="ECO:0000259" key="10">
    <source>
        <dbReference type="Pfam" id="PF10475"/>
    </source>
</evidence>
<accession>A0A067QV92</accession>
<feature type="compositionally biased region" description="Basic and acidic residues" evidence="8">
    <location>
        <begin position="546"/>
        <end position="562"/>
    </location>
</feature>
<dbReference type="Proteomes" id="UP000027135">
    <property type="component" value="Unassembled WGS sequence"/>
</dbReference>
<dbReference type="STRING" id="136037.A0A067QV92"/>
<dbReference type="OMA" id="FSFVQSY"/>
<dbReference type="Gene3D" id="6.10.250.860">
    <property type="match status" value="1"/>
</dbReference>
<evidence type="ECO:0000256" key="3">
    <source>
        <dbReference type="ARBA" id="ARBA00017665"/>
    </source>
</evidence>
<dbReference type="FunCoup" id="A0A067QV92">
    <property type="interactions" value="1327"/>
</dbReference>
<keyword evidence="5" id="KW-0653">Protein transport</keyword>
<dbReference type="GO" id="GO:0005829">
    <property type="term" value="C:cytosol"/>
    <property type="evidence" value="ECO:0007669"/>
    <property type="project" value="GOC"/>
</dbReference>
<name>A0A067QV92_ZOONE</name>
<comment type="subcellular location">
    <subcellularLocation>
        <location evidence="1">Golgi apparatus</location>
        <location evidence="1">trans-Golgi network</location>
    </subcellularLocation>
</comment>
<evidence type="ECO:0000256" key="6">
    <source>
        <dbReference type="ARBA" id="ARBA00023034"/>
    </source>
</evidence>
<dbReference type="Pfam" id="PF07928">
    <property type="entry name" value="Vps54"/>
    <property type="match status" value="1"/>
</dbReference>
<keyword evidence="4" id="KW-0813">Transport</keyword>
<dbReference type="Gene3D" id="1.20.1280.130">
    <property type="match status" value="1"/>
</dbReference>
<evidence type="ECO:0000256" key="8">
    <source>
        <dbReference type="SAM" id="MobiDB-lite"/>
    </source>
</evidence>
<organism evidence="11 12">
    <name type="scientific">Zootermopsis nevadensis</name>
    <name type="common">Dampwood termite</name>
    <dbReference type="NCBI Taxonomy" id="136037"/>
    <lineage>
        <taxon>Eukaryota</taxon>
        <taxon>Metazoa</taxon>
        <taxon>Ecdysozoa</taxon>
        <taxon>Arthropoda</taxon>
        <taxon>Hexapoda</taxon>
        <taxon>Insecta</taxon>
        <taxon>Pterygota</taxon>
        <taxon>Neoptera</taxon>
        <taxon>Polyneoptera</taxon>
        <taxon>Dictyoptera</taxon>
        <taxon>Blattodea</taxon>
        <taxon>Blattoidea</taxon>
        <taxon>Termitoidae</taxon>
        <taxon>Termopsidae</taxon>
        <taxon>Zootermopsis</taxon>
    </lineage>
</organism>
<comment type="similarity">
    <text evidence="2">Belongs to the VPS54 family.</text>
</comment>
<dbReference type="EMBL" id="KK853336">
    <property type="protein sequence ID" value="KDR08332.1"/>
    <property type="molecule type" value="Genomic_DNA"/>
</dbReference>
<feature type="domain" description="Vacuolar protein sorting-associated protein 54 N-terminal" evidence="10">
    <location>
        <begin position="262"/>
        <end position="424"/>
    </location>
</feature>
<keyword evidence="12" id="KW-1185">Reference proteome</keyword>
<dbReference type="PANTHER" id="PTHR12965:SF0">
    <property type="entry name" value="VACUOLAR PROTEIN SORTING-ASSOCIATED PROTEIN 54"/>
    <property type="match status" value="1"/>
</dbReference>
<sequence length="908" mass="103046">HLRETHCSREGGSYVCRYGYNGVCSSLPVEGVSDEDYEDHVYRHHVFPNQSAIKARRGNFRKLMSQQMSDQPNVVVVGQEWSIYSAAQNLPAVLNDPNRGKQRDFFTKTWGDGFIEKANIPKSLYLPDVSRVHFESYVRKIARKYHKHARMKVTAPKQSPHNELLQHFPRAKAVRSLGKSPFLMPRNPCRRISSAHDDLHLQHGVFLRGIPTITPFTHRRRQWQTTSRSSAKNLYEQVPVREKGWKDPVQMDLSSDRTLNNNKMREKIHHIDNSLVKDSLDILRLERKRCNHLSVYDKIKLMSTVHQTQPMIQLLLSTPDYVAALDLISTTQEILVQELAGVHSFRHLSSQLLEMQHLIDKMLSTEFERYATADLNRPLGEDQQVLEGDKLVSIIFGMLHQKHFNFVDTYKDEAFTTIKAVVKQIVIEVIAASDLGDSELALTGLGDQLQGLELHDWLHLLENTTSTLMCLVHRVKAVHDVMRQAADVSAGKVPESSENLANSFLSLEEHGRVVGKLRDLLTSVCDYAHERVAQLLSVPLHAPASEQRDKSNTSQKEVRSGEKQGQTQNTLSHGAYWLVDKATASQICDLARVIDTFTEQCEKVSSKTSTALRSAFKVQASKFVQRFHHDRKTKLSLILDSERWKQADVPAEFQRLVTYISDTGKFSLTRRETEPEAGDRKPSHELMVGEEKYAVVGTVLLLLKMVAEYCVCAADLTVMAPNLCRHLAELLQLFNSRCCQLILGAGAIHVAGLKTITTTNLALASRALQLLLWLIPHVKNHFQEVFETHHQTQQHPYRNIGVGGINQFDGVEKDVNSHVYEIESKVLSIISNLITVQMSQWDARPPVPSQAFRNISRHLTKLHEAVSNILPETQVQELYRTVNATFKDKLREQLMKMNVVNNGGPQHG</sequence>
<feature type="region of interest" description="Disordered" evidence="8">
    <location>
        <begin position="543"/>
        <end position="567"/>
    </location>
</feature>
<reference evidence="11 12" key="1">
    <citation type="journal article" date="2014" name="Nat. Commun.">
        <title>Molecular traces of alternative social organization in a termite genome.</title>
        <authorList>
            <person name="Terrapon N."/>
            <person name="Li C."/>
            <person name="Robertson H.M."/>
            <person name="Ji L."/>
            <person name="Meng X."/>
            <person name="Booth W."/>
            <person name="Chen Z."/>
            <person name="Childers C.P."/>
            <person name="Glastad K.M."/>
            <person name="Gokhale K."/>
            <person name="Gowin J."/>
            <person name="Gronenberg W."/>
            <person name="Hermansen R.A."/>
            <person name="Hu H."/>
            <person name="Hunt B.G."/>
            <person name="Huylmans A.K."/>
            <person name="Khalil S.M."/>
            <person name="Mitchell R.D."/>
            <person name="Munoz-Torres M.C."/>
            <person name="Mustard J.A."/>
            <person name="Pan H."/>
            <person name="Reese J.T."/>
            <person name="Scharf M.E."/>
            <person name="Sun F."/>
            <person name="Vogel H."/>
            <person name="Xiao J."/>
            <person name="Yang W."/>
            <person name="Yang Z."/>
            <person name="Yang Z."/>
            <person name="Zhou J."/>
            <person name="Zhu J."/>
            <person name="Brent C.S."/>
            <person name="Elsik C.G."/>
            <person name="Goodisman M.A."/>
            <person name="Liberles D.A."/>
            <person name="Roe R.M."/>
            <person name="Vargo E.L."/>
            <person name="Vilcinskas A."/>
            <person name="Wang J."/>
            <person name="Bornberg-Bauer E."/>
            <person name="Korb J."/>
            <person name="Zhang G."/>
            <person name="Liebig J."/>
        </authorList>
    </citation>
    <scope>NUCLEOTIDE SEQUENCE [LARGE SCALE GENOMIC DNA]</scope>
    <source>
        <tissue evidence="11">Whole organism</tissue>
    </source>
</reference>
<gene>
    <name evidence="11" type="ORF">L798_01288</name>
</gene>
<evidence type="ECO:0000256" key="4">
    <source>
        <dbReference type="ARBA" id="ARBA00022448"/>
    </source>
</evidence>
<proteinExistence type="inferred from homology"/>
<dbReference type="InParanoid" id="A0A067QV92"/>
<dbReference type="GO" id="GO:0015031">
    <property type="term" value="P:protein transport"/>
    <property type="evidence" value="ECO:0007669"/>
    <property type="project" value="UniProtKB-KW"/>
</dbReference>
<dbReference type="InterPro" id="IPR012501">
    <property type="entry name" value="Vps54_C"/>
</dbReference>
<evidence type="ECO:0000313" key="11">
    <source>
        <dbReference type="EMBL" id="KDR08332.1"/>
    </source>
</evidence>
<dbReference type="InterPro" id="IPR019515">
    <property type="entry name" value="VPS54_N"/>
</dbReference>
<protein>
    <recommendedName>
        <fullName evidence="3">Vacuolar protein sorting-associated protein 54</fullName>
    </recommendedName>
</protein>
<evidence type="ECO:0000256" key="7">
    <source>
        <dbReference type="ARBA" id="ARBA00023054"/>
    </source>
</evidence>
<feature type="domain" description="Vacuolar protein sorting-associated protein 54 C-terminal" evidence="9">
    <location>
        <begin position="690"/>
        <end position="832"/>
    </location>
</feature>
<dbReference type="GO" id="GO:0006896">
    <property type="term" value="P:Golgi to vacuole transport"/>
    <property type="evidence" value="ECO:0007669"/>
    <property type="project" value="TreeGrafter"/>
</dbReference>
<dbReference type="eggNOG" id="KOG2115">
    <property type="taxonomic scope" value="Eukaryota"/>
</dbReference>
<evidence type="ECO:0000313" key="12">
    <source>
        <dbReference type="Proteomes" id="UP000027135"/>
    </source>
</evidence>
<dbReference type="GO" id="GO:0042147">
    <property type="term" value="P:retrograde transport, endosome to Golgi"/>
    <property type="evidence" value="ECO:0007669"/>
    <property type="project" value="InterPro"/>
</dbReference>
<keyword evidence="6" id="KW-0333">Golgi apparatus</keyword>
<evidence type="ECO:0000259" key="9">
    <source>
        <dbReference type="Pfam" id="PF07928"/>
    </source>
</evidence>
<evidence type="ECO:0000256" key="5">
    <source>
        <dbReference type="ARBA" id="ARBA00022927"/>
    </source>
</evidence>
<dbReference type="PANTHER" id="PTHR12965">
    <property type="entry name" value="VACUOLAR PROTEIN SORTING 54"/>
    <property type="match status" value="1"/>
</dbReference>
<dbReference type="GO" id="GO:0019905">
    <property type="term" value="F:syntaxin binding"/>
    <property type="evidence" value="ECO:0007669"/>
    <property type="project" value="TreeGrafter"/>
</dbReference>
<evidence type="ECO:0000256" key="1">
    <source>
        <dbReference type="ARBA" id="ARBA00004601"/>
    </source>
</evidence>
<keyword evidence="7" id="KW-0175">Coiled coil</keyword>
<dbReference type="AlphaFoldDB" id="A0A067QV92"/>